<dbReference type="InterPro" id="IPR013187">
    <property type="entry name" value="F-box-assoc_dom_typ3"/>
</dbReference>
<accession>A0AAU9R6J8</accession>
<dbReference type="InterPro" id="IPR017451">
    <property type="entry name" value="F-box-assoc_interact_dom"/>
</dbReference>
<dbReference type="EMBL" id="OU466857">
    <property type="protein sequence ID" value="CAH2034677.1"/>
    <property type="molecule type" value="Genomic_DNA"/>
</dbReference>
<protein>
    <recommendedName>
        <fullName evidence="1">F-box domain-containing protein</fullName>
    </recommendedName>
</protein>
<organism evidence="2 3">
    <name type="scientific">Thlaspi arvense</name>
    <name type="common">Field penny-cress</name>
    <dbReference type="NCBI Taxonomy" id="13288"/>
    <lineage>
        <taxon>Eukaryota</taxon>
        <taxon>Viridiplantae</taxon>
        <taxon>Streptophyta</taxon>
        <taxon>Embryophyta</taxon>
        <taxon>Tracheophyta</taxon>
        <taxon>Spermatophyta</taxon>
        <taxon>Magnoliopsida</taxon>
        <taxon>eudicotyledons</taxon>
        <taxon>Gunneridae</taxon>
        <taxon>Pentapetalae</taxon>
        <taxon>rosids</taxon>
        <taxon>malvids</taxon>
        <taxon>Brassicales</taxon>
        <taxon>Brassicaceae</taxon>
        <taxon>Thlaspideae</taxon>
        <taxon>Thlaspi</taxon>
    </lineage>
</organism>
<dbReference type="InterPro" id="IPR001810">
    <property type="entry name" value="F-box_dom"/>
</dbReference>
<dbReference type="Proteomes" id="UP000836841">
    <property type="component" value="Chromosome 1"/>
</dbReference>
<dbReference type="Pfam" id="PF08268">
    <property type="entry name" value="FBA_3"/>
    <property type="match status" value="1"/>
</dbReference>
<dbReference type="CDD" id="cd22157">
    <property type="entry name" value="F-box_AtFBW1-like"/>
    <property type="match status" value="1"/>
</dbReference>
<dbReference type="PANTHER" id="PTHR31111">
    <property type="entry name" value="BNAA05G37150D PROTEIN-RELATED"/>
    <property type="match status" value="1"/>
</dbReference>
<dbReference type="Pfam" id="PF00646">
    <property type="entry name" value="F-box"/>
    <property type="match status" value="1"/>
</dbReference>
<reference evidence="2 3" key="1">
    <citation type="submission" date="2022-03" db="EMBL/GenBank/DDBJ databases">
        <authorList>
            <person name="Nunn A."/>
            <person name="Chopra R."/>
            <person name="Nunn A."/>
            <person name="Contreras Garrido A."/>
        </authorList>
    </citation>
    <scope>NUCLEOTIDE SEQUENCE [LARGE SCALE GENOMIC DNA]</scope>
</reference>
<gene>
    <name evidence="2" type="ORF">TAV2_LOCUS3803</name>
</gene>
<name>A0AAU9R6J8_THLAR</name>
<dbReference type="Gene3D" id="1.20.1280.50">
    <property type="match status" value="1"/>
</dbReference>
<dbReference type="PROSITE" id="PS50181">
    <property type="entry name" value="FBOX"/>
    <property type="match status" value="1"/>
</dbReference>
<feature type="domain" description="F-box" evidence="1">
    <location>
        <begin position="12"/>
        <end position="61"/>
    </location>
</feature>
<evidence type="ECO:0000313" key="2">
    <source>
        <dbReference type="EMBL" id="CAH2034677.1"/>
    </source>
</evidence>
<dbReference type="AlphaFoldDB" id="A0AAU9R6J8"/>
<dbReference type="PANTHER" id="PTHR31111:SF14">
    <property type="entry name" value="F-BOX ASSOCIATED DOMAIN-CONTAINING PROTEIN"/>
    <property type="match status" value="1"/>
</dbReference>
<dbReference type="NCBIfam" id="TIGR01640">
    <property type="entry name" value="F_box_assoc_1"/>
    <property type="match status" value="1"/>
</dbReference>
<dbReference type="InterPro" id="IPR036047">
    <property type="entry name" value="F-box-like_dom_sf"/>
</dbReference>
<keyword evidence="3" id="KW-1185">Reference proteome</keyword>
<evidence type="ECO:0000313" key="3">
    <source>
        <dbReference type="Proteomes" id="UP000836841"/>
    </source>
</evidence>
<evidence type="ECO:0000259" key="1">
    <source>
        <dbReference type="PROSITE" id="PS50181"/>
    </source>
</evidence>
<sequence>MDLSSKQKKRSQSREIQIPMDVVTEVLTRLPAKSLMRFKCVSKLWASLIRSQYFTSRFQMVSSQRLYMSLSNHSEGPNPNPIILSSAPHATTPSSFVVNHNLTIPRRICNYNPQYIRGFMCSSYNSSIPRIYNPATRQLVTLPDISSTYWSPECNDTLYCFGHDPVHDQYKVICSRFLTTRRKTEQWVLVLKRGASWKKASPALVDFCPVYYRPGLTINGVIYYLGMPYYTAHVTYSYVVVSFDIGSEEFKTIQVPGKCIVENAFLVEYGRKLAFLDLTSLHAKGTMDLWVLEDAENKEWSSKALVLQPSQLHLVNNIDFTVNGTTQSGKVVLIPRDLKIPSGLIFSFYILCYDLQRNDMRKIDIQGIPEHWFSKKTRVSIEMMFMDQSESIVDLGDLY</sequence>
<dbReference type="SMART" id="SM00256">
    <property type="entry name" value="FBOX"/>
    <property type="match status" value="1"/>
</dbReference>
<proteinExistence type="predicted"/>
<dbReference type="SUPFAM" id="SSF81383">
    <property type="entry name" value="F-box domain"/>
    <property type="match status" value="1"/>
</dbReference>